<evidence type="ECO:0000256" key="3">
    <source>
        <dbReference type="ARBA" id="ARBA00005854"/>
    </source>
</evidence>
<dbReference type="OrthoDB" id="9793626at2"/>
<dbReference type="CDD" id="cd12173">
    <property type="entry name" value="PGDH_4"/>
    <property type="match status" value="1"/>
</dbReference>
<dbReference type="InterPro" id="IPR006139">
    <property type="entry name" value="D-isomer_2_OHA_DH_cat_dom"/>
</dbReference>
<keyword evidence="5 9" id="KW-0560">Oxidoreductase</keyword>
<dbReference type="EMBL" id="LAXD01000001">
    <property type="protein sequence ID" value="KWW99616.1"/>
    <property type="molecule type" value="Genomic_DNA"/>
</dbReference>
<keyword evidence="9" id="KW-0028">Amino-acid biosynthesis</keyword>
<evidence type="ECO:0000313" key="15">
    <source>
        <dbReference type="Proteomes" id="UP000070598"/>
    </source>
</evidence>
<proteinExistence type="inferred from homology"/>
<comment type="function">
    <text evidence="1">Catalyzes the reversible oxidation of 3-phospho-D-glycerate to 3-phosphonooxypyruvate, the first step of the phosphorylated L-serine biosynthesis pathway. Also catalyzes the reversible oxidation of 2-hydroxyglutarate to 2-oxoglutarate.</text>
</comment>
<dbReference type="FunFam" id="3.40.50.720:FF:000021">
    <property type="entry name" value="D-3-phosphoglycerate dehydrogenase"/>
    <property type="match status" value="1"/>
</dbReference>
<name>A0A132MP32_9ACTN</name>
<comment type="similarity">
    <text evidence="3 9">Belongs to the D-isomer specific 2-hydroxyacid dehydrogenase family.</text>
</comment>
<dbReference type="SUPFAM" id="SSF143548">
    <property type="entry name" value="Serine metabolism enzymes domain"/>
    <property type="match status" value="1"/>
</dbReference>
<evidence type="ECO:0000313" key="11">
    <source>
        <dbReference type="EMBL" id="KWW99616.1"/>
    </source>
</evidence>
<dbReference type="RefSeq" id="WP_066885293.1">
    <property type="nucleotide sequence ID" value="NZ_JYIJ01000016.1"/>
</dbReference>
<comment type="pathway">
    <text evidence="2 9">Amino-acid biosynthesis; L-serine biosynthesis; L-serine from 3-phospho-D-glycerate: step 1/3.</text>
</comment>
<protein>
    <recommendedName>
        <fullName evidence="4 9">D-3-phosphoglycerate dehydrogenase</fullName>
        <ecNumber evidence="9">1.1.1.95</ecNumber>
    </recommendedName>
</protein>
<dbReference type="SUPFAM" id="SSF52283">
    <property type="entry name" value="Formate/glycerate dehydrogenase catalytic domain-like"/>
    <property type="match status" value="1"/>
</dbReference>
<dbReference type="Gene3D" id="3.30.1330.90">
    <property type="entry name" value="D-3-phosphoglycerate dehydrogenase, domain 3"/>
    <property type="match status" value="1"/>
</dbReference>
<dbReference type="PROSITE" id="PS00671">
    <property type="entry name" value="D_2_HYDROXYACID_DH_3"/>
    <property type="match status" value="1"/>
</dbReference>
<dbReference type="Proteomes" id="UP000070598">
    <property type="component" value="Unassembled WGS sequence"/>
</dbReference>
<dbReference type="GO" id="GO:0006564">
    <property type="term" value="P:L-serine biosynthetic process"/>
    <property type="evidence" value="ECO:0007669"/>
    <property type="project" value="UniProtKB-UniRule"/>
</dbReference>
<evidence type="ECO:0000313" key="13">
    <source>
        <dbReference type="EMBL" id="KWX08702.1"/>
    </source>
</evidence>
<dbReference type="PANTHER" id="PTHR42938">
    <property type="entry name" value="FORMATE DEHYDROGENASE 1"/>
    <property type="match status" value="1"/>
</dbReference>
<dbReference type="AlphaFoldDB" id="A0A132MP32"/>
<dbReference type="InterPro" id="IPR045865">
    <property type="entry name" value="ACT-like_dom_sf"/>
</dbReference>
<evidence type="ECO:0000256" key="4">
    <source>
        <dbReference type="ARBA" id="ARBA00021582"/>
    </source>
</evidence>
<evidence type="ECO:0000313" key="16">
    <source>
        <dbReference type="Proteomes" id="UP000070659"/>
    </source>
</evidence>
<dbReference type="Gene3D" id="3.40.50.720">
    <property type="entry name" value="NAD(P)-binding Rossmann-like Domain"/>
    <property type="match status" value="2"/>
</dbReference>
<reference evidence="14" key="3">
    <citation type="submission" date="2015-04" db="EMBL/GenBank/DDBJ databases">
        <title>Physiological reanalysis, assessment of diazotrophy, and genome sequences of multiple isolates of Streptomyces thermoautotrophicus.</title>
        <authorList>
            <person name="MacKellar D.C."/>
            <person name="Lieber L."/>
            <person name="Norman J."/>
            <person name="Bolger A."/>
            <person name="Tobin C."/>
            <person name="Murray J.W."/>
            <person name="Chang R."/>
            <person name="Ford T."/>
            <person name="Nguyen P.Q."/>
            <person name="Woodward J."/>
            <person name="Permingeat H."/>
            <person name="Joshi N.S."/>
            <person name="Silver P.A."/>
            <person name="Usadel B."/>
            <person name="Rutherford A.W."/>
            <person name="Friesen M."/>
            <person name="Prell J."/>
        </authorList>
    </citation>
    <scope>NUCLEOTIDE SEQUENCE [LARGE SCALE GENOMIC DNA]</scope>
    <source>
        <strain evidence="14">H1</strain>
    </source>
</reference>
<sequence>MSKPVVLIAEELSPATVEALGPDFEIRYCDGANRDELLPAIADVDAILIRSATKVDAEAIAAAKRLRVVARAGVGLDNVDVAAATKAGVMVVNAPTSNIVSAAEHAVALLLACARNIPAANAALKSGEWKRSKYTGVELIDKVVGIVGLGRIGALVAQRLAAFGMKILAYDPYVQAARAAQLGVRLVTLEELLREADFISIHLPKTPETVSLIGEEQLRLVKPSVRIVNAARGGIIDENALAIAIKEGRVAGAGIDVFASEPCTSSPLFEFDNVVVTPHLGASTHEAQEKAGIAVARSVRLALAGELVPDAVNVQGGTIAEDVRPGLPLAEKLGRIFTALAGGVAAQLDVEVRGEITQHDVKVLELAALKGVFTDVVEDTVSYVNAPVIAQERGVEVRLTTNAESPDWRNLVTVRGTLPDGKVVSVSGTLSGPKHIQKIVEIDGFDIELEPTEHMAFFRYEDRPGIVGIVGRVLGDHGINIAGMQVSRDFKGGHALMALTVDSAIPQPVLAEIMKAIDASNGRVVDLVE</sequence>
<organism evidence="11 14">
    <name type="scientific">Carbonactinospora thermoautotrophica</name>
    <dbReference type="NCBI Taxonomy" id="1469144"/>
    <lineage>
        <taxon>Bacteria</taxon>
        <taxon>Bacillati</taxon>
        <taxon>Actinomycetota</taxon>
        <taxon>Actinomycetes</taxon>
        <taxon>Kitasatosporales</taxon>
        <taxon>Carbonactinosporaceae</taxon>
        <taxon>Carbonactinospora</taxon>
    </lineage>
</organism>
<comment type="caution">
    <text evidence="11">The sequence shown here is derived from an EMBL/GenBank/DDBJ whole genome shotgun (WGS) entry which is preliminary data.</text>
</comment>
<evidence type="ECO:0000256" key="7">
    <source>
        <dbReference type="ARBA" id="ARBA00048126"/>
    </source>
</evidence>
<dbReference type="UniPathway" id="UPA00135">
    <property type="reaction ID" value="UER00196"/>
</dbReference>
<dbReference type="InterPro" id="IPR029753">
    <property type="entry name" value="D-isomer_DH_CS"/>
</dbReference>
<feature type="domain" description="ACT" evidence="10">
    <location>
        <begin position="455"/>
        <end position="529"/>
    </location>
</feature>
<dbReference type="Pfam" id="PF19304">
    <property type="entry name" value="PGDH_inter"/>
    <property type="match status" value="1"/>
</dbReference>
<dbReference type="PROSITE" id="PS00065">
    <property type="entry name" value="D_2_HYDROXYACID_DH_1"/>
    <property type="match status" value="1"/>
</dbReference>
<dbReference type="GO" id="GO:0051287">
    <property type="term" value="F:NAD binding"/>
    <property type="evidence" value="ECO:0007669"/>
    <property type="project" value="UniProtKB-UniRule"/>
</dbReference>
<evidence type="ECO:0000256" key="8">
    <source>
        <dbReference type="ARBA" id="ARBA00048731"/>
    </source>
</evidence>
<dbReference type="PATRIC" id="fig|1469144.10.peg.1384"/>
<dbReference type="InterPro" id="IPR029009">
    <property type="entry name" value="ASB_dom_sf"/>
</dbReference>
<dbReference type="Pfam" id="PF00389">
    <property type="entry name" value="2-Hacid_dh"/>
    <property type="match status" value="1"/>
</dbReference>
<dbReference type="EC" id="1.1.1.95" evidence="9"/>
<dbReference type="SUPFAM" id="SSF55021">
    <property type="entry name" value="ACT-like"/>
    <property type="match status" value="1"/>
</dbReference>
<reference evidence="11" key="4">
    <citation type="submission" date="2015-04" db="EMBL/GenBank/DDBJ databases">
        <title>Physiological reanalysis, assessment of diazotrophy, and genome sequences of multiple isolates of Streptomyces thermoautotrophicus.</title>
        <authorList>
            <person name="MacKellar D.C."/>
            <person name="Lieber L."/>
            <person name="Norman J."/>
            <person name="Bolger A."/>
            <person name="Tobin C."/>
            <person name="Murray J.W."/>
            <person name="Woodward J."/>
            <person name="Friesen M."/>
            <person name="Prell J."/>
        </authorList>
    </citation>
    <scope>NUCLEOTIDE SEQUENCE [LARGE SCALE GENOMIC DNA]</scope>
    <source>
        <strain evidence="11">H1</strain>
    </source>
</reference>
<dbReference type="Proteomes" id="UP000070659">
    <property type="component" value="Unassembled WGS sequence"/>
</dbReference>
<dbReference type="Pfam" id="PF02826">
    <property type="entry name" value="2-Hacid_dh_C"/>
    <property type="match status" value="1"/>
</dbReference>
<dbReference type="EMBL" id="JYIK01000949">
    <property type="protein sequence ID" value="KWX08702.1"/>
    <property type="molecule type" value="Genomic_DNA"/>
</dbReference>
<keyword evidence="9" id="KW-0718">Serine biosynthesis</keyword>
<dbReference type="InterPro" id="IPR002912">
    <property type="entry name" value="ACT_dom"/>
</dbReference>
<evidence type="ECO:0000256" key="6">
    <source>
        <dbReference type="ARBA" id="ARBA00023027"/>
    </source>
</evidence>
<dbReference type="SUPFAM" id="SSF51735">
    <property type="entry name" value="NAD(P)-binding Rossmann-fold domains"/>
    <property type="match status" value="1"/>
</dbReference>
<reference evidence="15" key="2">
    <citation type="submission" date="2015-02" db="EMBL/GenBank/DDBJ databases">
        <title>Physiological reanalysis, assessment of diazotrophy, and genome sequences of multiple isolates of Streptomyces thermoautotrophicus.</title>
        <authorList>
            <person name="MacKellar D.C."/>
            <person name="Lieber L."/>
            <person name="Norman J."/>
            <person name="Bolger A."/>
            <person name="Tobin C."/>
            <person name="Murray J.W."/>
            <person name="Friesen M."/>
            <person name="Prell J."/>
        </authorList>
    </citation>
    <scope>NUCLEOTIDE SEQUENCE [LARGE SCALE GENOMIC DNA]</scope>
    <source>
        <strain evidence="15">UBT1</strain>
    </source>
</reference>
<evidence type="ECO:0000256" key="9">
    <source>
        <dbReference type="RuleBase" id="RU363003"/>
    </source>
</evidence>
<gene>
    <name evidence="11" type="ORF">LI90_1252</name>
    <name evidence="12" type="ORF">TH66_08610</name>
    <name evidence="13" type="ORF">TR74_13790</name>
</gene>
<dbReference type="CDD" id="cd04902">
    <property type="entry name" value="ACT_3PGDH-xct"/>
    <property type="match status" value="1"/>
</dbReference>
<dbReference type="InterPro" id="IPR006140">
    <property type="entry name" value="D-isomer_DH_NAD-bd"/>
</dbReference>
<keyword evidence="14" id="KW-1185">Reference proteome</keyword>
<dbReference type="STRING" id="1469144.LI90_1252"/>
<dbReference type="Pfam" id="PF01842">
    <property type="entry name" value="ACT"/>
    <property type="match status" value="1"/>
</dbReference>
<accession>A0A132MP32</accession>
<dbReference type="InterPro" id="IPR045626">
    <property type="entry name" value="PGDH_ASB_dom"/>
</dbReference>
<evidence type="ECO:0000256" key="2">
    <source>
        <dbReference type="ARBA" id="ARBA00005216"/>
    </source>
</evidence>
<evidence type="ECO:0000313" key="14">
    <source>
        <dbReference type="Proteomes" id="UP000070188"/>
    </source>
</evidence>
<dbReference type="InterPro" id="IPR006236">
    <property type="entry name" value="PGDH"/>
</dbReference>
<dbReference type="NCBIfam" id="TIGR01327">
    <property type="entry name" value="PGDH"/>
    <property type="match status" value="1"/>
</dbReference>
<evidence type="ECO:0000313" key="12">
    <source>
        <dbReference type="EMBL" id="KWX04006.1"/>
    </source>
</evidence>
<comment type="catalytic activity">
    <reaction evidence="8 9">
        <text>(2R)-3-phosphoglycerate + NAD(+) = 3-phosphooxypyruvate + NADH + H(+)</text>
        <dbReference type="Rhea" id="RHEA:12641"/>
        <dbReference type="ChEBI" id="CHEBI:15378"/>
        <dbReference type="ChEBI" id="CHEBI:18110"/>
        <dbReference type="ChEBI" id="CHEBI:57540"/>
        <dbReference type="ChEBI" id="CHEBI:57945"/>
        <dbReference type="ChEBI" id="CHEBI:58272"/>
        <dbReference type="EC" id="1.1.1.95"/>
    </reaction>
</comment>
<dbReference type="Proteomes" id="UP000070188">
    <property type="component" value="Unassembled WGS sequence"/>
</dbReference>
<dbReference type="Gene3D" id="3.30.70.260">
    <property type="match status" value="1"/>
</dbReference>
<evidence type="ECO:0000259" key="10">
    <source>
        <dbReference type="PROSITE" id="PS51671"/>
    </source>
</evidence>
<dbReference type="EMBL" id="JYIJ01000016">
    <property type="protein sequence ID" value="KWX04006.1"/>
    <property type="molecule type" value="Genomic_DNA"/>
</dbReference>
<keyword evidence="6 9" id="KW-0520">NAD</keyword>
<dbReference type="PROSITE" id="PS00670">
    <property type="entry name" value="D_2_HYDROXYACID_DH_2"/>
    <property type="match status" value="1"/>
</dbReference>
<evidence type="ECO:0000256" key="1">
    <source>
        <dbReference type="ARBA" id="ARBA00003800"/>
    </source>
</evidence>
<evidence type="ECO:0000256" key="5">
    <source>
        <dbReference type="ARBA" id="ARBA00023002"/>
    </source>
</evidence>
<dbReference type="PANTHER" id="PTHR42938:SF47">
    <property type="entry name" value="HYDROXYPYRUVATE REDUCTASE"/>
    <property type="match status" value="1"/>
</dbReference>
<dbReference type="InterPro" id="IPR036291">
    <property type="entry name" value="NAD(P)-bd_dom_sf"/>
</dbReference>
<dbReference type="InterPro" id="IPR029752">
    <property type="entry name" value="D-isomer_DH_CS1"/>
</dbReference>
<dbReference type="GO" id="GO:0004617">
    <property type="term" value="F:phosphoglycerate dehydrogenase activity"/>
    <property type="evidence" value="ECO:0007669"/>
    <property type="project" value="UniProtKB-UniRule"/>
</dbReference>
<reference evidence="12 16" key="1">
    <citation type="submission" date="2015-02" db="EMBL/GenBank/DDBJ databases">
        <title>Physiological reanalysis, assessment of diazotrophy, and genome sequences of multiple isolates of Streptomyces thermoautotrophicus.</title>
        <authorList>
            <person name="MacKellar D.C."/>
            <person name="Lieber L."/>
            <person name="Norman J."/>
            <person name="Bolger A."/>
            <person name="Tobin C."/>
            <person name="Murray J.W."/>
            <person name="Prell J."/>
        </authorList>
    </citation>
    <scope>NUCLEOTIDE SEQUENCE [LARGE SCALE GENOMIC DNA]</scope>
    <source>
        <strain evidence="12 16">UBT1</strain>
    </source>
</reference>
<dbReference type="PROSITE" id="PS51671">
    <property type="entry name" value="ACT"/>
    <property type="match status" value="1"/>
</dbReference>
<comment type="catalytic activity">
    <reaction evidence="7">
        <text>(R)-2-hydroxyglutarate + NAD(+) = 2-oxoglutarate + NADH + H(+)</text>
        <dbReference type="Rhea" id="RHEA:49612"/>
        <dbReference type="ChEBI" id="CHEBI:15378"/>
        <dbReference type="ChEBI" id="CHEBI:15801"/>
        <dbReference type="ChEBI" id="CHEBI:16810"/>
        <dbReference type="ChEBI" id="CHEBI:57540"/>
        <dbReference type="ChEBI" id="CHEBI:57945"/>
        <dbReference type="EC" id="1.1.1.399"/>
    </reaction>
</comment>